<comment type="caution">
    <text evidence="1">The sequence shown here is derived from an EMBL/GenBank/DDBJ whole genome shotgun (WGS) entry which is preliminary data.</text>
</comment>
<dbReference type="RefSeq" id="WP_171080477.1">
    <property type="nucleotide sequence ID" value="NZ_BNBU01000013.1"/>
</dbReference>
<dbReference type="AlphaFoldDB" id="A0A7Y7B3R8"/>
<proteinExistence type="predicted"/>
<sequence length="85" mass="8927">MCESATKALVIVDAEGNYYVLPGEVISLAKAAPEAQDAIAERLASHARVPLAEGYCFAGVLTVPAEDELAHYTPDVAWPNAADTP</sequence>
<dbReference type="Proteomes" id="UP000587462">
    <property type="component" value="Unassembled WGS sequence"/>
</dbReference>
<name>A0A7Y7B3R8_STRMO</name>
<protein>
    <submittedName>
        <fullName evidence="1">Uncharacterized protein</fullName>
    </submittedName>
</protein>
<organism evidence="1 2">
    <name type="scientific">Streptomyces morookaense</name>
    <name type="common">Streptoverticillium morookaense</name>
    <dbReference type="NCBI Taxonomy" id="1970"/>
    <lineage>
        <taxon>Bacteria</taxon>
        <taxon>Bacillati</taxon>
        <taxon>Actinomycetota</taxon>
        <taxon>Actinomycetes</taxon>
        <taxon>Kitasatosporales</taxon>
        <taxon>Streptomycetaceae</taxon>
        <taxon>Streptomyces</taxon>
    </lineage>
</organism>
<evidence type="ECO:0000313" key="1">
    <source>
        <dbReference type="EMBL" id="NVK78402.1"/>
    </source>
</evidence>
<keyword evidence="2" id="KW-1185">Reference proteome</keyword>
<accession>A0A7Y7B3R8</accession>
<dbReference type="EMBL" id="JABBXF010000023">
    <property type="protein sequence ID" value="NVK78402.1"/>
    <property type="molecule type" value="Genomic_DNA"/>
</dbReference>
<evidence type="ECO:0000313" key="2">
    <source>
        <dbReference type="Proteomes" id="UP000587462"/>
    </source>
</evidence>
<reference evidence="1 2" key="1">
    <citation type="submission" date="2020-04" db="EMBL/GenBank/DDBJ databases">
        <title>Draft Genome Sequence of Streptomyces morookaense DSM 40503, an 8-azaguanine-producing strain.</title>
        <authorList>
            <person name="Qi J."/>
            <person name="Gao J.-M."/>
        </authorList>
    </citation>
    <scope>NUCLEOTIDE SEQUENCE [LARGE SCALE GENOMIC DNA]</scope>
    <source>
        <strain evidence="1 2">DSM 40503</strain>
    </source>
</reference>
<gene>
    <name evidence="1" type="ORF">HG542_12080</name>
</gene>